<dbReference type="PANTHER" id="PTHR46327">
    <property type="entry name" value="F16F4.11 PROTEIN-RELATED"/>
    <property type="match status" value="1"/>
</dbReference>
<evidence type="ECO:0000313" key="5">
    <source>
        <dbReference type="Proteomes" id="UP001642360"/>
    </source>
</evidence>
<comment type="caution">
    <text evidence="4">The sequence shown here is derived from an EMBL/GenBank/DDBJ whole genome shotgun (WGS) entry which is preliminary data.</text>
</comment>
<dbReference type="EMBL" id="CAUOFW020003525">
    <property type="protein sequence ID" value="CAK9160435.1"/>
    <property type="molecule type" value="Genomic_DNA"/>
</dbReference>
<dbReference type="Gene3D" id="1.10.10.60">
    <property type="entry name" value="Homeodomain-like"/>
    <property type="match status" value="1"/>
</dbReference>
<feature type="region of interest" description="Disordered" evidence="2">
    <location>
        <begin position="65"/>
        <end position="89"/>
    </location>
</feature>
<evidence type="ECO:0000259" key="3">
    <source>
        <dbReference type="Pfam" id="PF13837"/>
    </source>
</evidence>
<keyword evidence="1" id="KW-0175">Coiled coil</keyword>
<feature type="region of interest" description="Disordered" evidence="2">
    <location>
        <begin position="264"/>
        <end position="329"/>
    </location>
</feature>
<sequence length="397" mass="45490">MDGSSAGNNLMPSQSGGFSELQGSMQVNHQQNPPPSQSLSVHPEKVQDVFPFSVGILGNTQDLNQSYSPFDSNNKGKRAMNFASNDERSNVLEEGVDGHTESGGEKSESLRQRLRWTDIMVKLLITAISYIEEDATPTCNGGRVQKKGKWKAISKVLVERGYHVSPRQCEDKYNDLNKKYKRLNAILGKDTSCRVVENPALLDSMDLCEQAKGNVRKILSSKQLFYQQMCSYHNGNRLFLPYDWTLQQSLQLALKRKDGYDRHRVSPGVSLNRNKQTEQREDVGFGNGLNVLNGSRRSDVHPPINSTSVNHDSTKGGEREQSQNQWMESRSLRLKEQRLQIQAQMLELEQQRLKWLRSSLQEDMRLDKMMHENELMKLENERLASELRRREMDPDYR</sequence>
<evidence type="ECO:0000256" key="1">
    <source>
        <dbReference type="SAM" id="Coils"/>
    </source>
</evidence>
<feature type="domain" description="Myb/SANT-like DNA-binding" evidence="3">
    <location>
        <begin position="114"/>
        <end position="197"/>
    </location>
</feature>
<dbReference type="Pfam" id="PF13837">
    <property type="entry name" value="Myb_DNA-bind_4"/>
    <property type="match status" value="1"/>
</dbReference>
<evidence type="ECO:0000313" key="4">
    <source>
        <dbReference type="EMBL" id="CAK9160435.1"/>
    </source>
</evidence>
<proteinExistence type="predicted"/>
<accession>A0ABC8SU45</accession>
<feature type="compositionally biased region" description="Polar residues" evidence="2">
    <location>
        <begin position="1"/>
        <end position="31"/>
    </location>
</feature>
<protein>
    <recommendedName>
        <fullName evidence="3">Myb/SANT-like DNA-binding domain-containing protein</fullName>
    </recommendedName>
</protein>
<reference evidence="4 5" key="1">
    <citation type="submission" date="2024-02" db="EMBL/GenBank/DDBJ databases">
        <authorList>
            <person name="Vignale AGUSTIN F."/>
            <person name="Sosa J E."/>
            <person name="Modenutti C."/>
        </authorList>
    </citation>
    <scope>NUCLEOTIDE SEQUENCE [LARGE SCALE GENOMIC DNA]</scope>
</reference>
<evidence type="ECO:0000256" key="2">
    <source>
        <dbReference type="SAM" id="MobiDB-lite"/>
    </source>
</evidence>
<dbReference type="InterPro" id="IPR044822">
    <property type="entry name" value="Myb_DNA-bind_4"/>
</dbReference>
<dbReference type="Proteomes" id="UP001642360">
    <property type="component" value="Unassembled WGS sequence"/>
</dbReference>
<feature type="region of interest" description="Disordered" evidence="2">
    <location>
        <begin position="1"/>
        <end position="42"/>
    </location>
</feature>
<name>A0ABC8SU45_9AQUA</name>
<organism evidence="4 5">
    <name type="scientific">Ilex paraguariensis</name>
    <name type="common">yerba mate</name>
    <dbReference type="NCBI Taxonomy" id="185542"/>
    <lineage>
        <taxon>Eukaryota</taxon>
        <taxon>Viridiplantae</taxon>
        <taxon>Streptophyta</taxon>
        <taxon>Embryophyta</taxon>
        <taxon>Tracheophyta</taxon>
        <taxon>Spermatophyta</taxon>
        <taxon>Magnoliopsida</taxon>
        <taxon>eudicotyledons</taxon>
        <taxon>Gunneridae</taxon>
        <taxon>Pentapetalae</taxon>
        <taxon>asterids</taxon>
        <taxon>campanulids</taxon>
        <taxon>Aquifoliales</taxon>
        <taxon>Aquifoliaceae</taxon>
        <taxon>Ilex</taxon>
    </lineage>
</organism>
<feature type="compositionally biased region" description="Basic and acidic residues" evidence="2">
    <location>
        <begin position="312"/>
        <end position="321"/>
    </location>
</feature>
<dbReference type="AlphaFoldDB" id="A0ABC8SU45"/>
<dbReference type="PANTHER" id="PTHR46327:SF3">
    <property type="entry name" value="TRANSCRIPTION FACTOR"/>
    <property type="match status" value="1"/>
</dbReference>
<feature type="coiled-coil region" evidence="1">
    <location>
        <begin position="331"/>
        <end position="388"/>
    </location>
</feature>
<gene>
    <name evidence="4" type="ORF">ILEXP_LOCUS29201</name>
</gene>
<keyword evidence="5" id="KW-1185">Reference proteome</keyword>